<comment type="subcellular location">
    <subcellularLocation>
        <location evidence="2">Membrane</location>
    </subcellularLocation>
</comment>
<evidence type="ECO:0000256" key="8">
    <source>
        <dbReference type="ARBA" id="ARBA00022840"/>
    </source>
</evidence>
<dbReference type="InterPro" id="IPR017232">
    <property type="entry name" value="NtrY"/>
</dbReference>
<organism evidence="14 15">
    <name type="scientific">Desulfobulbus propionicus (strain ATCC 33891 / DSM 2032 / VKM B-1956 / 1pr3)</name>
    <dbReference type="NCBI Taxonomy" id="577650"/>
    <lineage>
        <taxon>Bacteria</taxon>
        <taxon>Pseudomonadati</taxon>
        <taxon>Thermodesulfobacteriota</taxon>
        <taxon>Desulfobulbia</taxon>
        <taxon>Desulfobulbales</taxon>
        <taxon>Desulfobulbaceae</taxon>
        <taxon>Desulfobulbus</taxon>
    </lineage>
</organism>
<dbReference type="PROSITE" id="PS50112">
    <property type="entry name" value="PAS"/>
    <property type="match status" value="1"/>
</dbReference>
<evidence type="ECO:0000256" key="6">
    <source>
        <dbReference type="ARBA" id="ARBA00022741"/>
    </source>
</evidence>
<dbReference type="PROSITE" id="PS50109">
    <property type="entry name" value="HIS_KIN"/>
    <property type="match status" value="1"/>
</dbReference>
<evidence type="ECO:0000256" key="4">
    <source>
        <dbReference type="ARBA" id="ARBA00022553"/>
    </source>
</evidence>
<feature type="domain" description="HAMP" evidence="13">
    <location>
        <begin position="325"/>
        <end position="377"/>
    </location>
</feature>
<dbReference type="Gene3D" id="6.10.340.10">
    <property type="match status" value="1"/>
</dbReference>
<dbReference type="SUPFAM" id="SSF55874">
    <property type="entry name" value="ATPase domain of HSP90 chaperone/DNA topoisomerase II/histidine kinase"/>
    <property type="match status" value="1"/>
</dbReference>
<dbReference type="KEGG" id="dpr:Despr_0964"/>
<dbReference type="InterPro" id="IPR036890">
    <property type="entry name" value="HATPase_C_sf"/>
</dbReference>
<dbReference type="PANTHER" id="PTHR43065">
    <property type="entry name" value="SENSOR HISTIDINE KINASE"/>
    <property type="match status" value="1"/>
</dbReference>
<evidence type="ECO:0000256" key="9">
    <source>
        <dbReference type="ARBA" id="ARBA00023012"/>
    </source>
</evidence>
<dbReference type="InterPro" id="IPR003660">
    <property type="entry name" value="HAMP_dom"/>
</dbReference>
<dbReference type="Gene3D" id="1.10.287.130">
    <property type="match status" value="1"/>
</dbReference>
<keyword evidence="6" id="KW-0547">Nucleotide-binding</keyword>
<dbReference type="RefSeq" id="WP_015723682.1">
    <property type="nucleotide sequence ID" value="NC_014972.1"/>
</dbReference>
<evidence type="ECO:0000259" key="11">
    <source>
        <dbReference type="PROSITE" id="PS50109"/>
    </source>
</evidence>
<dbReference type="CDD" id="cd06225">
    <property type="entry name" value="HAMP"/>
    <property type="match status" value="1"/>
</dbReference>
<evidence type="ECO:0000313" key="14">
    <source>
        <dbReference type="EMBL" id="ADW17138.1"/>
    </source>
</evidence>
<dbReference type="CDD" id="cd00082">
    <property type="entry name" value="HisKA"/>
    <property type="match status" value="1"/>
</dbReference>
<dbReference type="CDD" id="cd00075">
    <property type="entry name" value="HATPase"/>
    <property type="match status" value="1"/>
</dbReference>
<evidence type="ECO:0000259" key="12">
    <source>
        <dbReference type="PROSITE" id="PS50112"/>
    </source>
</evidence>
<dbReference type="Pfam" id="PF00512">
    <property type="entry name" value="HisKA"/>
    <property type="match status" value="1"/>
</dbReference>
<evidence type="ECO:0000256" key="7">
    <source>
        <dbReference type="ARBA" id="ARBA00022777"/>
    </source>
</evidence>
<dbReference type="Pfam" id="PF00989">
    <property type="entry name" value="PAS"/>
    <property type="match status" value="1"/>
</dbReference>
<dbReference type="InterPro" id="IPR000014">
    <property type="entry name" value="PAS"/>
</dbReference>
<dbReference type="GO" id="GO:0006355">
    <property type="term" value="P:regulation of DNA-templated transcription"/>
    <property type="evidence" value="ECO:0007669"/>
    <property type="project" value="InterPro"/>
</dbReference>
<comment type="catalytic activity">
    <reaction evidence="1">
        <text>ATP + protein L-histidine = ADP + protein N-phospho-L-histidine.</text>
        <dbReference type="EC" id="2.7.13.3"/>
    </reaction>
</comment>
<keyword evidence="10" id="KW-0812">Transmembrane</keyword>
<accession>A0A7U3YKV3</accession>
<feature type="transmembrane region" description="Helical" evidence="10">
    <location>
        <begin position="299"/>
        <end position="324"/>
    </location>
</feature>
<keyword evidence="5 14" id="KW-0808">Transferase</keyword>
<dbReference type="InterPro" id="IPR003661">
    <property type="entry name" value="HisK_dim/P_dom"/>
</dbReference>
<dbReference type="SMART" id="SM00091">
    <property type="entry name" value="PAS"/>
    <property type="match status" value="1"/>
</dbReference>
<keyword evidence="10" id="KW-1133">Transmembrane helix</keyword>
<dbReference type="EC" id="2.7.13.3" evidence="3"/>
<reference evidence="14 15" key="1">
    <citation type="journal article" date="2011" name="Stand. Genomic Sci.">
        <title>Complete genome sequence of Desulfobulbus propionicus type strain (1pr3).</title>
        <authorList>
            <person name="Pagani I."/>
            <person name="Lapidus A."/>
            <person name="Nolan M."/>
            <person name="Lucas S."/>
            <person name="Hammon N."/>
            <person name="Deshpande S."/>
            <person name="Cheng J.F."/>
            <person name="Chertkov O."/>
            <person name="Davenport K."/>
            <person name="Tapia R."/>
            <person name="Han C."/>
            <person name="Goodwin L."/>
            <person name="Pitluck S."/>
            <person name="Liolios K."/>
            <person name="Mavromatis K."/>
            <person name="Ivanova N."/>
            <person name="Mikhailova N."/>
            <person name="Pati A."/>
            <person name="Chen A."/>
            <person name="Palaniappan K."/>
            <person name="Land M."/>
            <person name="Hauser L."/>
            <person name="Chang Y.J."/>
            <person name="Jeffries C.D."/>
            <person name="Detter J.C."/>
            <person name="Brambilla E."/>
            <person name="Kannan K.P."/>
            <person name="Djao O.D."/>
            <person name="Rohde M."/>
            <person name="Pukall R."/>
            <person name="Spring S."/>
            <person name="Goker M."/>
            <person name="Sikorski J."/>
            <person name="Woyke T."/>
            <person name="Bristow J."/>
            <person name="Eisen J.A."/>
            <person name="Markowitz V."/>
            <person name="Hugenholtz P."/>
            <person name="Kyrpides N.C."/>
            <person name="Klenk H.P."/>
        </authorList>
    </citation>
    <scope>NUCLEOTIDE SEQUENCE [LARGE SCALE GENOMIC DNA]</scope>
    <source>
        <strain evidence="15">ATCC 33891 / DSM 2032 / 1pr3</strain>
    </source>
</reference>
<dbReference type="InterPro" id="IPR035965">
    <property type="entry name" value="PAS-like_dom_sf"/>
</dbReference>
<dbReference type="GO" id="GO:0016020">
    <property type="term" value="C:membrane"/>
    <property type="evidence" value="ECO:0007669"/>
    <property type="project" value="UniProtKB-SubCell"/>
</dbReference>
<evidence type="ECO:0000313" key="15">
    <source>
        <dbReference type="Proteomes" id="UP000006365"/>
    </source>
</evidence>
<dbReference type="SMART" id="SM00387">
    <property type="entry name" value="HATPase_c"/>
    <property type="match status" value="1"/>
</dbReference>
<keyword evidence="15" id="KW-1185">Reference proteome</keyword>
<dbReference type="InterPro" id="IPR036097">
    <property type="entry name" value="HisK_dim/P_sf"/>
</dbReference>
<evidence type="ECO:0000256" key="10">
    <source>
        <dbReference type="SAM" id="Phobius"/>
    </source>
</evidence>
<proteinExistence type="predicted"/>
<evidence type="ECO:0000256" key="5">
    <source>
        <dbReference type="ARBA" id="ARBA00022679"/>
    </source>
</evidence>
<dbReference type="SMART" id="SM00388">
    <property type="entry name" value="HisKA"/>
    <property type="match status" value="1"/>
</dbReference>
<dbReference type="Gene3D" id="3.30.450.20">
    <property type="entry name" value="PAS domain"/>
    <property type="match status" value="1"/>
</dbReference>
<dbReference type="Pfam" id="PF02518">
    <property type="entry name" value="HATPase_c"/>
    <property type="match status" value="1"/>
</dbReference>
<dbReference type="Gene3D" id="3.30.565.10">
    <property type="entry name" value="Histidine kinase-like ATPase, C-terminal domain"/>
    <property type="match status" value="1"/>
</dbReference>
<dbReference type="Pfam" id="PF00672">
    <property type="entry name" value="HAMP"/>
    <property type="match status" value="1"/>
</dbReference>
<dbReference type="GO" id="GO:0000155">
    <property type="term" value="F:phosphorelay sensor kinase activity"/>
    <property type="evidence" value="ECO:0007669"/>
    <property type="project" value="InterPro"/>
</dbReference>
<feature type="domain" description="PAS" evidence="12">
    <location>
        <begin position="396"/>
        <end position="466"/>
    </location>
</feature>
<dbReference type="InterPro" id="IPR013767">
    <property type="entry name" value="PAS_fold"/>
</dbReference>
<keyword evidence="8" id="KW-0067">ATP-binding</keyword>
<feature type="transmembrane region" description="Helical" evidence="10">
    <location>
        <begin position="44"/>
        <end position="69"/>
    </location>
</feature>
<sequence length="740" mass="82219">MLTAEQKKKKQRLVRIVIAFCLLLIPVLGSVQRGLLSGDFSLPISSTILIFALININGLLLLLMLYLVLRNLVELVFERKQHLLGSRLRTRLVICFVSLSLVPTAILFLVALRFVSTSMDYWFNARVEESLQSSLKLAQSILHDTEEKAEYTGRQLASLLESGTLPLDNPATLKRFFAQTLEIDLPGAPDSLLLLDSQRRPVVSVKGPRLASIASPTLPSEALRLTANTDRTELVSRRTTIGELIQAIVPVQVTVGTPQTWFLITTLLLPSAQLETMQSISDGITGYQQMIMLKAPIKFSLIIMLLIITLLIVFGAIWFGFYIARSLTGPINKLAEATKRVADGDMDFIVEKEADDEMGMLVDSFNSMTAEILASNQQLARTHRALQDSNEVSEQRRRYLETILENVAAGVIALDENNRITTINRFAEKLLAIRPATFLGKDFHAALPKQHALIVESFLRELLETGKATIERHLRVTIRRGETLSLQVNVTRMLDDWQHPIGFVIVFDNLTNLEKAQRLAAWQEVARRIAHEIKNPLTPIQLSAQRLRKRYLDTIGENRAIFDQCTATIINQVDEIKNLVSEFSDFARMPQLHKERKNLGLLVQEVVVLYQEAHKQLTITCHADPALPEFLFDAVQIKRVLINLLDNAVSVLAGGGNIAVTLGPGGNGATVRLEVADTGPGISDEVKLRIFEPYFSTRKSGTGLGLAIAHTIVSEHGGSIRVYDNTPTGAVFAVELPLDT</sequence>
<dbReference type="SUPFAM" id="SSF47384">
    <property type="entry name" value="Homodimeric domain of signal transducing histidine kinase"/>
    <property type="match status" value="1"/>
</dbReference>
<evidence type="ECO:0000259" key="13">
    <source>
        <dbReference type="PROSITE" id="PS50885"/>
    </source>
</evidence>
<dbReference type="NCBIfam" id="TIGR00229">
    <property type="entry name" value="sensory_box"/>
    <property type="match status" value="1"/>
</dbReference>
<dbReference type="PRINTS" id="PR00344">
    <property type="entry name" value="BCTRLSENSOR"/>
</dbReference>
<feature type="domain" description="Histidine kinase" evidence="11">
    <location>
        <begin position="528"/>
        <end position="740"/>
    </location>
</feature>
<keyword evidence="9" id="KW-0902">Two-component regulatory system</keyword>
<protein>
    <recommendedName>
        <fullName evidence="3">histidine kinase</fullName>
        <ecNumber evidence="3">2.7.13.3</ecNumber>
    </recommendedName>
</protein>
<keyword evidence="4" id="KW-0597">Phosphoprotein</keyword>
<dbReference type="GO" id="GO:0005524">
    <property type="term" value="F:ATP binding"/>
    <property type="evidence" value="ECO:0007669"/>
    <property type="project" value="UniProtKB-KW"/>
</dbReference>
<keyword evidence="7 14" id="KW-0418">Kinase</keyword>
<dbReference type="SUPFAM" id="SSF158472">
    <property type="entry name" value="HAMP domain-like"/>
    <property type="match status" value="1"/>
</dbReference>
<dbReference type="InterPro" id="IPR004358">
    <property type="entry name" value="Sig_transdc_His_kin-like_C"/>
</dbReference>
<dbReference type="PIRSF" id="PIRSF037532">
    <property type="entry name" value="STHK_NtrY"/>
    <property type="match status" value="1"/>
</dbReference>
<dbReference type="PROSITE" id="PS50885">
    <property type="entry name" value="HAMP"/>
    <property type="match status" value="1"/>
</dbReference>
<dbReference type="SUPFAM" id="SSF55785">
    <property type="entry name" value="PYP-like sensor domain (PAS domain)"/>
    <property type="match status" value="1"/>
</dbReference>
<dbReference type="Proteomes" id="UP000006365">
    <property type="component" value="Chromosome"/>
</dbReference>
<dbReference type="CDD" id="cd00130">
    <property type="entry name" value="PAS"/>
    <property type="match status" value="1"/>
</dbReference>
<dbReference type="AlphaFoldDB" id="A0A7U3YKV3"/>
<evidence type="ECO:0000256" key="2">
    <source>
        <dbReference type="ARBA" id="ARBA00004370"/>
    </source>
</evidence>
<dbReference type="PANTHER" id="PTHR43065:SF42">
    <property type="entry name" value="TWO-COMPONENT SENSOR PPRA"/>
    <property type="match status" value="1"/>
</dbReference>
<dbReference type="InterPro" id="IPR003594">
    <property type="entry name" value="HATPase_dom"/>
</dbReference>
<dbReference type="InterPro" id="IPR005467">
    <property type="entry name" value="His_kinase_dom"/>
</dbReference>
<gene>
    <name evidence="14" type="ordered locus">Despr_0964</name>
</gene>
<evidence type="ECO:0000256" key="1">
    <source>
        <dbReference type="ARBA" id="ARBA00000085"/>
    </source>
</evidence>
<keyword evidence="10" id="KW-0472">Membrane</keyword>
<evidence type="ECO:0000256" key="3">
    <source>
        <dbReference type="ARBA" id="ARBA00012438"/>
    </source>
</evidence>
<dbReference type="SMART" id="SM00304">
    <property type="entry name" value="HAMP"/>
    <property type="match status" value="1"/>
</dbReference>
<dbReference type="EMBL" id="CP002364">
    <property type="protein sequence ID" value="ADW17138.1"/>
    <property type="molecule type" value="Genomic_DNA"/>
</dbReference>
<name>A0A7U3YKV3_DESPD</name>
<feature type="transmembrane region" description="Helical" evidence="10">
    <location>
        <begin position="90"/>
        <end position="115"/>
    </location>
</feature>
<feature type="transmembrane region" description="Helical" evidence="10">
    <location>
        <begin position="12"/>
        <end position="32"/>
    </location>
</feature>